<feature type="binding site" evidence="6">
    <location>
        <position position="52"/>
    </location>
    <ligand>
        <name>phosphate</name>
        <dbReference type="ChEBI" id="CHEBI:43474"/>
    </ligand>
</feature>
<dbReference type="UniPathway" id="UPA00606"/>
<keyword evidence="9" id="KW-1185">Reference proteome</keyword>
<dbReference type="InterPro" id="IPR011270">
    <property type="entry name" value="Pur_Nuc_Pase_Ino/Guo-sp"/>
</dbReference>
<dbReference type="FunCoup" id="A0A317ZGI0">
    <property type="interactions" value="440"/>
</dbReference>
<dbReference type="InParanoid" id="A0A317ZGI0"/>
<evidence type="ECO:0000256" key="2">
    <source>
        <dbReference type="ARBA" id="ARBA00006751"/>
    </source>
</evidence>
<reference evidence="8 9" key="1">
    <citation type="submission" date="2018-05" db="EMBL/GenBank/DDBJ databases">
        <title>Coraliomargarita sinensis sp. nov., isolated from a marine solar saltern.</title>
        <authorList>
            <person name="Zhou L.Y."/>
        </authorList>
    </citation>
    <scope>NUCLEOTIDE SEQUENCE [LARGE SCALE GENOMIC DNA]</scope>
    <source>
        <strain evidence="8 9">WN38</strain>
    </source>
</reference>
<dbReference type="Proteomes" id="UP000247099">
    <property type="component" value="Unassembled WGS sequence"/>
</dbReference>
<proteinExistence type="inferred from homology"/>
<evidence type="ECO:0000256" key="1">
    <source>
        <dbReference type="ARBA" id="ARBA00005058"/>
    </source>
</evidence>
<dbReference type="CDD" id="cd09009">
    <property type="entry name" value="PNP-EcPNPII_like"/>
    <property type="match status" value="1"/>
</dbReference>
<evidence type="ECO:0000256" key="6">
    <source>
        <dbReference type="PIRSR" id="PIRSR000477-2"/>
    </source>
</evidence>
<comment type="caution">
    <text evidence="8">The sequence shown here is derived from an EMBL/GenBank/DDBJ whole genome shotgun (WGS) entry which is preliminary data.</text>
</comment>
<sequence length="262" mass="28064">MKVPEDILAFQPEVGLVLGSGLGFFADDRIEVEGRLPYAGIEGFPVSTVPGHAGQFVYGRLNGKRVLCMQGRFHYYEGYSMEQVTLPVRLMHQVGIKNLVLTNAAGGIDPDLNPGDFMLLRDHINFLGTNPLIGDRSEDGPRFPDMSAVYDPGLRTKLKDWAAGQSVDLKEGVYLATTGPSFETPAEIRAFATLGADAVGMSTVPEAIVARKLGLRVLGISCITNAAAGISQGPLTHEEVSVTAEQVRPQFADLLAAAVSFC</sequence>
<feature type="domain" description="Nucleoside phosphorylase" evidence="7">
    <location>
        <begin position="14"/>
        <end position="259"/>
    </location>
</feature>
<dbReference type="Pfam" id="PF01048">
    <property type="entry name" value="PNP_UDP_1"/>
    <property type="match status" value="1"/>
</dbReference>
<name>A0A317ZGI0_9BACT</name>
<evidence type="ECO:0000259" key="7">
    <source>
        <dbReference type="Pfam" id="PF01048"/>
    </source>
</evidence>
<dbReference type="PANTHER" id="PTHR11904:SF9">
    <property type="entry name" value="PURINE NUCLEOSIDE PHOSPHORYLASE-RELATED"/>
    <property type="match status" value="1"/>
</dbReference>
<dbReference type="NCBIfam" id="NF006054">
    <property type="entry name" value="PRK08202.1"/>
    <property type="match status" value="1"/>
</dbReference>
<feature type="binding site" evidence="6">
    <location>
        <position position="104"/>
    </location>
    <ligand>
        <name>phosphate</name>
        <dbReference type="ChEBI" id="CHEBI:43474"/>
    </ligand>
</feature>
<keyword evidence="4 5" id="KW-0808">Transferase</keyword>
<dbReference type="PANTHER" id="PTHR11904">
    <property type="entry name" value="METHYLTHIOADENOSINE/PURINE NUCLEOSIDE PHOSPHORYLASE"/>
    <property type="match status" value="1"/>
</dbReference>
<feature type="binding site" evidence="6">
    <location>
        <position position="20"/>
    </location>
    <ligand>
        <name>phosphate</name>
        <dbReference type="ChEBI" id="CHEBI:43474"/>
    </ligand>
</feature>
<dbReference type="SUPFAM" id="SSF53167">
    <property type="entry name" value="Purine and uridine phosphorylases"/>
    <property type="match status" value="1"/>
</dbReference>
<dbReference type="GO" id="GO:0004731">
    <property type="term" value="F:purine-nucleoside phosphorylase activity"/>
    <property type="evidence" value="ECO:0007669"/>
    <property type="project" value="UniProtKB-EC"/>
</dbReference>
<dbReference type="AlphaFoldDB" id="A0A317ZGI0"/>
<dbReference type="GO" id="GO:0009116">
    <property type="term" value="P:nucleoside metabolic process"/>
    <property type="evidence" value="ECO:0007669"/>
    <property type="project" value="InterPro"/>
</dbReference>
<evidence type="ECO:0000256" key="4">
    <source>
        <dbReference type="ARBA" id="ARBA00022679"/>
    </source>
</evidence>
<evidence type="ECO:0000313" key="8">
    <source>
        <dbReference type="EMBL" id="PXA03048.1"/>
    </source>
</evidence>
<evidence type="ECO:0000313" key="9">
    <source>
        <dbReference type="Proteomes" id="UP000247099"/>
    </source>
</evidence>
<dbReference type="InterPro" id="IPR035994">
    <property type="entry name" value="Nucleoside_phosphorylase_sf"/>
</dbReference>
<dbReference type="InterPro" id="IPR000845">
    <property type="entry name" value="Nucleoside_phosphorylase_d"/>
</dbReference>
<comment type="similarity">
    <text evidence="2 5">Belongs to the PNP/MTAP phosphorylase family.</text>
</comment>
<dbReference type="EC" id="2.4.2.1" evidence="5"/>
<dbReference type="PIRSF" id="PIRSF000477">
    <property type="entry name" value="PurNPase"/>
    <property type="match status" value="1"/>
</dbReference>
<organism evidence="8 9">
    <name type="scientific">Coraliomargarita sinensis</name>
    <dbReference type="NCBI Taxonomy" id="2174842"/>
    <lineage>
        <taxon>Bacteria</taxon>
        <taxon>Pseudomonadati</taxon>
        <taxon>Verrucomicrobiota</taxon>
        <taxon>Opitutia</taxon>
        <taxon>Puniceicoccales</taxon>
        <taxon>Coraliomargaritaceae</taxon>
        <taxon>Coraliomargarita</taxon>
    </lineage>
</organism>
<accession>A0A317ZGI0</accession>
<evidence type="ECO:0000256" key="5">
    <source>
        <dbReference type="PIRNR" id="PIRNR000477"/>
    </source>
</evidence>
<feature type="binding site" evidence="6">
    <location>
        <position position="225"/>
    </location>
    <ligand>
        <name>a purine D-ribonucleoside</name>
        <dbReference type="ChEBI" id="CHEBI:142355"/>
    </ligand>
</feature>
<dbReference type="EMBL" id="QHJQ01000013">
    <property type="protein sequence ID" value="PXA03048.1"/>
    <property type="molecule type" value="Genomic_DNA"/>
</dbReference>
<dbReference type="OrthoDB" id="1523230at2"/>
<dbReference type="RefSeq" id="WP_110132102.1">
    <property type="nucleotide sequence ID" value="NZ_QHJQ01000013.1"/>
</dbReference>
<dbReference type="NCBIfam" id="TIGR01697">
    <property type="entry name" value="PNPH-PUNA-XAPA"/>
    <property type="match status" value="1"/>
</dbReference>
<gene>
    <name evidence="8" type="ORF">DDZ13_14110</name>
</gene>
<dbReference type="NCBIfam" id="TIGR01700">
    <property type="entry name" value="PNPH"/>
    <property type="match status" value="1"/>
</dbReference>
<protein>
    <recommendedName>
        <fullName evidence="5">Purine nucleoside phosphorylase</fullName>
        <ecNumber evidence="5">2.4.2.1</ecNumber>
    </recommendedName>
    <alternativeName>
        <fullName evidence="5">Inosine-guanosine phosphorylase</fullName>
    </alternativeName>
</protein>
<dbReference type="Gene3D" id="3.40.50.1580">
    <property type="entry name" value="Nucleoside phosphorylase domain"/>
    <property type="match status" value="1"/>
</dbReference>
<feature type="binding site" evidence="6">
    <location>
        <begin position="72"/>
        <end position="74"/>
    </location>
    <ligand>
        <name>phosphate</name>
        <dbReference type="ChEBI" id="CHEBI:43474"/>
    </ligand>
</feature>
<feature type="binding site" evidence="6">
    <location>
        <position position="183"/>
    </location>
    <ligand>
        <name>a purine D-ribonucleoside</name>
        <dbReference type="ChEBI" id="CHEBI:142355"/>
    </ligand>
</feature>
<comment type="function">
    <text evidence="5">The purine nucleoside phosphorylases catalyze the phosphorolytic breakdown of the N-glycosidic bond in the beta-(deoxy)ribonucleoside molecules, with the formation of the corresponding free purine bases and pentose-1-phosphate.</text>
</comment>
<comment type="pathway">
    <text evidence="1 5">Purine metabolism; purine nucleoside salvage.</text>
</comment>
<dbReference type="InterPro" id="IPR011268">
    <property type="entry name" value="Purine_phosphorylase"/>
</dbReference>
<dbReference type="GO" id="GO:0005737">
    <property type="term" value="C:cytoplasm"/>
    <property type="evidence" value="ECO:0007669"/>
    <property type="project" value="TreeGrafter"/>
</dbReference>
<keyword evidence="3 5" id="KW-0328">Glycosyltransferase</keyword>
<evidence type="ECO:0000256" key="3">
    <source>
        <dbReference type="ARBA" id="ARBA00022676"/>
    </source>
</evidence>
<feature type="binding site" evidence="6">
    <location>
        <position position="202"/>
    </location>
    <ligand>
        <name>phosphate</name>
        <dbReference type="ChEBI" id="CHEBI:43474"/>
    </ligand>
</feature>